<comment type="caution">
    <text evidence="2">The sequence shown here is derived from an EMBL/GenBank/DDBJ whole genome shotgun (WGS) entry which is preliminary data.</text>
</comment>
<dbReference type="EMBL" id="CAKOAT010058155">
    <property type="protein sequence ID" value="CAH8303166.1"/>
    <property type="molecule type" value="Genomic_DNA"/>
</dbReference>
<name>A0ABC8IWD3_ERUVS</name>
<feature type="chain" id="PRO_5044885484" evidence="1">
    <location>
        <begin position="20"/>
        <end position="193"/>
    </location>
</feature>
<protein>
    <submittedName>
        <fullName evidence="2">Uncharacterized protein</fullName>
    </submittedName>
</protein>
<dbReference type="Proteomes" id="UP001642260">
    <property type="component" value="Unassembled WGS sequence"/>
</dbReference>
<feature type="signal peptide" evidence="1">
    <location>
        <begin position="1"/>
        <end position="19"/>
    </location>
</feature>
<dbReference type="AlphaFoldDB" id="A0ABC8IWD3"/>
<keyword evidence="1" id="KW-0732">Signal</keyword>
<proteinExistence type="predicted"/>
<organism evidence="2 3">
    <name type="scientific">Eruca vesicaria subsp. sativa</name>
    <name type="common">Garden rocket</name>
    <name type="synonym">Eruca sativa</name>
    <dbReference type="NCBI Taxonomy" id="29727"/>
    <lineage>
        <taxon>Eukaryota</taxon>
        <taxon>Viridiplantae</taxon>
        <taxon>Streptophyta</taxon>
        <taxon>Embryophyta</taxon>
        <taxon>Tracheophyta</taxon>
        <taxon>Spermatophyta</taxon>
        <taxon>Magnoliopsida</taxon>
        <taxon>eudicotyledons</taxon>
        <taxon>Gunneridae</taxon>
        <taxon>Pentapetalae</taxon>
        <taxon>rosids</taxon>
        <taxon>malvids</taxon>
        <taxon>Brassicales</taxon>
        <taxon>Brassicaceae</taxon>
        <taxon>Brassiceae</taxon>
        <taxon>Eruca</taxon>
    </lineage>
</organism>
<accession>A0ABC8IWD3</accession>
<reference evidence="2 3" key="1">
    <citation type="submission" date="2022-03" db="EMBL/GenBank/DDBJ databases">
        <authorList>
            <person name="Macdonald S."/>
            <person name="Ahmed S."/>
            <person name="Newling K."/>
        </authorList>
    </citation>
    <scope>NUCLEOTIDE SEQUENCE [LARGE SCALE GENOMIC DNA]</scope>
</reference>
<evidence type="ECO:0000256" key="1">
    <source>
        <dbReference type="SAM" id="SignalP"/>
    </source>
</evidence>
<sequence length="193" mass="21706">MLGVLLGWVFFVLSQRTIATGGGGGDIGKIVNFGGGDGGDEDGDDDDYFDEFDDDDDGDEGGLFRRRMFLAEVKKNNYRGADVFIPAFSLIGKASYENIAKKAIERERRRRAGMGVDDGLQTDTPTQRQVLEDRSQELEYERNIMYSSINLFALCSCSQAFTNLFLQIMDSMCSFDTNFTRIKKIMKLLLFFS</sequence>
<keyword evidence="3" id="KW-1185">Reference proteome</keyword>
<gene>
    <name evidence="2" type="ORF">ERUC_LOCUS3348</name>
</gene>
<evidence type="ECO:0000313" key="3">
    <source>
        <dbReference type="Proteomes" id="UP001642260"/>
    </source>
</evidence>
<evidence type="ECO:0000313" key="2">
    <source>
        <dbReference type="EMBL" id="CAH8303166.1"/>
    </source>
</evidence>